<dbReference type="EMBL" id="FOBO01000003">
    <property type="protein sequence ID" value="SEM29252.1"/>
    <property type="molecule type" value="Genomic_DNA"/>
</dbReference>
<proteinExistence type="predicted"/>
<sequence length="151" mass="16066">MFQTIPRAPLILGLAGLLPFLWGALTVLVPDLGLWTAQTLGPRFAGPYVMLFYGAVILSFMSGVLWGFAAWATGTLATTGYALSVIPALWAFFMTGGGPTSAGMNLIFGFAGLLLLDLQFARWGLAPAWWMPLRLLLSAVVIACLAVGVFL</sequence>
<protein>
    <recommendedName>
        <fullName evidence="4">DUF3429 domain-containing protein</fullName>
    </recommendedName>
</protein>
<dbReference type="AlphaFoldDB" id="A0A1H7X5W3"/>
<dbReference type="PANTHER" id="PTHR15887">
    <property type="entry name" value="TRANSMEMBRANE PROTEIN 69"/>
    <property type="match status" value="1"/>
</dbReference>
<keyword evidence="1" id="KW-0472">Membrane</keyword>
<dbReference type="Pfam" id="PF11911">
    <property type="entry name" value="DUF3429"/>
    <property type="match status" value="1"/>
</dbReference>
<evidence type="ECO:0000313" key="2">
    <source>
        <dbReference type="EMBL" id="SEM29252.1"/>
    </source>
</evidence>
<feature type="transmembrane region" description="Helical" evidence="1">
    <location>
        <begin position="50"/>
        <end position="69"/>
    </location>
</feature>
<dbReference type="PANTHER" id="PTHR15887:SF1">
    <property type="entry name" value="TRANSMEMBRANE PROTEIN 69"/>
    <property type="match status" value="1"/>
</dbReference>
<dbReference type="Proteomes" id="UP000182160">
    <property type="component" value="Unassembled WGS sequence"/>
</dbReference>
<dbReference type="RefSeq" id="WP_074785198.1">
    <property type="nucleotide sequence ID" value="NZ_FOBO01000003.1"/>
</dbReference>
<keyword evidence="1" id="KW-0812">Transmembrane</keyword>
<keyword evidence="1" id="KW-1133">Transmembrane helix</keyword>
<evidence type="ECO:0000256" key="1">
    <source>
        <dbReference type="SAM" id="Phobius"/>
    </source>
</evidence>
<name>A0A1H7X5W3_9RHOB</name>
<reference evidence="2 3" key="1">
    <citation type="submission" date="2016-10" db="EMBL/GenBank/DDBJ databases">
        <authorList>
            <person name="de Groot N.N."/>
        </authorList>
    </citation>
    <scope>NUCLEOTIDE SEQUENCE [LARGE SCALE GENOMIC DNA]</scope>
    <source>
        <strain evidence="2 3">DSM 11457</strain>
    </source>
</reference>
<evidence type="ECO:0008006" key="4">
    <source>
        <dbReference type="Google" id="ProtNLM"/>
    </source>
</evidence>
<gene>
    <name evidence="2" type="ORF">SAMN04488077_103286</name>
</gene>
<evidence type="ECO:0000313" key="3">
    <source>
        <dbReference type="Proteomes" id="UP000182160"/>
    </source>
</evidence>
<organism evidence="2 3">
    <name type="scientific">Roseovarius tolerans</name>
    <dbReference type="NCBI Taxonomy" id="74031"/>
    <lineage>
        <taxon>Bacteria</taxon>
        <taxon>Pseudomonadati</taxon>
        <taxon>Pseudomonadota</taxon>
        <taxon>Alphaproteobacteria</taxon>
        <taxon>Rhodobacterales</taxon>
        <taxon>Roseobacteraceae</taxon>
        <taxon>Roseovarius</taxon>
    </lineage>
</organism>
<feature type="transmembrane region" description="Helical" evidence="1">
    <location>
        <begin position="133"/>
        <end position="150"/>
    </location>
</feature>
<dbReference type="InterPro" id="IPR021836">
    <property type="entry name" value="DUF3429"/>
</dbReference>
<accession>A0A1H7X5W3</accession>